<name>A0A316TIJ3_9ACTN</name>
<evidence type="ECO:0000313" key="3">
    <source>
        <dbReference type="Proteomes" id="UP000245507"/>
    </source>
</evidence>
<proteinExistence type="predicted"/>
<organism evidence="2 3">
    <name type="scientific">Nocardioides silvaticus</name>
    <dbReference type="NCBI Taxonomy" id="2201891"/>
    <lineage>
        <taxon>Bacteria</taxon>
        <taxon>Bacillati</taxon>
        <taxon>Actinomycetota</taxon>
        <taxon>Actinomycetes</taxon>
        <taxon>Propionibacteriales</taxon>
        <taxon>Nocardioidaceae</taxon>
        <taxon>Nocardioides</taxon>
    </lineage>
</organism>
<dbReference type="Proteomes" id="UP000245507">
    <property type="component" value="Unassembled WGS sequence"/>
</dbReference>
<gene>
    <name evidence="2" type="ORF">DJ010_00880</name>
</gene>
<dbReference type="EMBL" id="QGDD01000001">
    <property type="protein sequence ID" value="PWN04240.1"/>
    <property type="molecule type" value="Genomic_DNA"/>
</dbReference>
<evidence type="ECO:0000313" key="2">
    <source>
        <dbReference type="EMBL" id="PWN04240.1"/>
    </source>
</evidence>
<dbReference type="Pfam" id="PF19993">
    <property type="entry name" value="DO-GTPase2"/>
    <property type="match status" value="1"/>
</dbReference>
<feature type="domain" description="Double-GTPase 2" evidence="1">
    <location>
        <begin position="12"/>
        <end position="210"/>
    </location>
</feature>
<protein>
    <recommendedName>
        <fullName evidence="1">Double-GTPase 2 domain-containing protein</fullName>
    </recommendedName>
</protein>
<dbReference type="SUPFAM" id="SSF52540">
    <property type="entry name" value="P-loop containing nucleoside triphosphate hydrolases"/>
    <property type="match status" value="1"/>
</dbReference>
<accession>A0A316TIJ3</accession>
<keyword evidence="3" id="KW-1185">Reference proteome</keyword>
<reference evidence="2 3" key="1">
    <citation type="submission" date="2018-05" db="EMBL/GenBank/DDBJ databases">
        <title>Nocardioides silvaticus genome.</title>
        <authorList>
            <person name="Li C."/>
            <person name="Wang G."/>
        </authorList>
    </citation>
    <scope>NUCLEOTIDE SEQUENCE [LARGE SCALE GENOMIC DNA]</scope>
    <source>
        <strain evidence="2 3">CCTCC AB 2018079</strain>
    </source>
</reference>
<dbReference type="InterPro" id="IPR045528">
    <property type="entry name" value="DO-GTPase2"/>
</dbReference>
<evidence type="ECO:0000259" key="1">
    <source>
        <dbReference type="Pfam" id="PF19993"/>
    </source>
</evidence>
<dbReference type="AlphaFoldDB" id="A0A316TIJ3"/>
<dbReference type="InterPro" id="IPR027417">
    <property type="entry name" value="P-loop_NTPase"/>
</dbReference>
<comment type="caution">
    <text evidence="2">The sequence shown here is derived from an EMBL/GenBank/DDBJ whole genome shotgun (WGS) entry which is preliminary data.</text>
</comment>
<sequence>MWRESQPVVTCIAMAGARSTGKSLYLAVLRGQLELWVTTQHRSHLRAHGDTDRIFDERYRRPLYQQRQMLTSTATIQDDETAQRPLIFSFKEQGGRTRALVLRDVAGEDLEDLASRSHRLEFLRRADGIVALLDPYKVESIREMLRGAYDASGEPGGDGIKVIEQLLDFLSQHREGRHTRVPFAVALSKVDALQELRKVAGTRLSLAMARAGSPLRRDPSMRSPAIDRDDVDLLDAEVRSFITFVDGPGLPNLLREHAERHRFFAVSALGGRPRGDAVPDAGIAPFRVLDPLKWILEEDT</sequence>